<comment type="caution">
    <text evidence="1">The sequence shown here is derived from an EMBL/GenBank/DDBJ whole genome shotgun (WGS) entry which is preliminary data.</text>
</comment>
<gene>
    <name evidence="1" type="ORF">Patl1_10922</name>
</gene>
<evidence type="ECO:0000313" key="1">
    <source>
        <dbReference type="EMBL" id="KAJ0081116.1"/>
    </source>
</evidence>
<organism evidence="1 2">
    <name type="scientific">Pistacia atlantica</name>
    <dbReference type="NCBI Taxonomy" id="434234"/>
    <lineage>
        <taxon>Eukaryota</taxon>
        <taxon>Viridiplantae</taxon>
        <taxon>Streptophyta</taxon>
        <taxon>Embryophyta</taxon>
        <taxon>Tracheophyta</taxon>
        <taxon>Spermatophyta</taxon>
        <taxon>Magnoliopsida</taxon>
        <taxon>eudicotyledons</taxon>
        <taxon>Gunneridae</taxon>
        <taxon>Pentapetalae</taxon>
        <taxon>rosids</taxon>
        <taxon>malvids</taxon>
        <taxon>Sapindales</taxon>
        <taxon>Anacardiaceae</taxon>
        <taxon>Pistacia</taxon>
    </lineage>
</organism>
<dbReference type="Proteomes" id="UP001164250">
    <property type="component" value="Chromosome 12"/>
</dbReference>
<protein>
    <submittedName>
        <fullName evidence="1">Uncharacterized protein</fullName>
    </submittedName>
</protein>
<reference evidence="2" key="1">
    <citation type="journal article" date="2023" name="G3 (Bethesda)">
        <title>Genome assembly and association tests identify interacting loci associated with vigor, precocity, and sex in interspecific pistachio rootstocks.</title>
        <authorList>
            <person name="Palmer W."/>
            <person name="Jacygrad E."/>
            <person name="Sagayaradj S."/>
            <person name="Cavanaugh K."/>
            <person name="Han R."/>
            <person name="Bertier L."/>
            <person name="Beede B."/>
            <person name="Kafkas S."/>
            <person name="Golino D."/>
            <person name="Preece J."/>
            <person name="Michelmore R."/>
        </authorList>
    </citation>
    <scope>NUCLEOTIDE SEQUENCE [LARGE SCALE GENOMIC DNA]</scope>
</reference>
<proteinExistence type="predicted"/>
<name>A0ACC1A4L0_9ROSI</name>
<dbReference type="EMBL" id="CM047908">
    <property type="protein sequence ID" value="KAJ0081116.1"/>
    <property type="molecule type" value="Genomic_DNA"/>
</dbReference>
<evidence type="ECO:0000313" key="2">
    <source>
        <dbReference type="Proteomes" id="UP001164250"/>
    </source>
</evidence>
<keyword evidence="2" id="KW-1185">Reference proteome</keyword>
<accession>A0ACC1A4L0</accession>
<sequence>MIHLKDKLTMINRGSLSVTDFVISIKIVDELTALGAPPSDVNLLVYATCGLGPAYKELITALRTRDSVVLFEELFD</sequence>